<proteinExistence type="predicted"/>
<accession>A0A8J6N3F1</accession>
<reference evidence="1 2" key="1">
    <citation type="submission" date="2020-08" db="EMBL/GenBank/DDBJ databases">
        <title>Bridging the membrane lipid divide: bacteria of the FCB group superphylum have the potential to synthesize archaeal ether lipids.</title>
        <authorList>
            <person name="Villanueva L."/>
            <person name="Von Meijenfeldt F.A.B."/>
            <person name="Westbye A.B."/>
            <person name="Yadav S."/>
            <person name="Hopmans E.C."/>
            <person name="Dutilh B.E."/>
            <person name="Sinninghe Damste J.S."/>
        </authorList>
    </citation>
    <scope>NUCLEOTIDE SEQUENCE [LARGE SCALE GENOMIC DNA]</scope>
    <source>
        <strain evidence="1">NIOZ-UU27</strain>
    </source>
</reference>
<evidence type="ECO:0000313" key="1">
    <source>
        <dbReference type="EMBL" id="MBC8178874.1"/>
    </source>
</evidence>
<dbReference type="AlphaFoldDB" id="A0A8J6N3F1"/>
<sequence length="62" mass="7075">MCESTAYILKDGKEELVFEGVDLLESSDDGVKMVDIFGEEKIIRAKVKRFSLLDHKIILMPM</sequence>
<evidence type="ECO:0000313" key="2">
    <source>
        <dbReference type="Proteomes" id="UP000650524"/>
    </source>
</evidence>
<comment type="caution">
    <text evidence="1">The sequence shown here is derived from an EMBL/GenBank/DDBJ whole genome shotgun (WGS) entry which is preliminary data.</text>
</comment>
<protein>
    <submittedName>
        <fullName evidence="1">CooT family nickel-binding protein</fullName>
    </submittedName>
</protein>
<dbReference type="InterPro" id="IPR019300">
    <property type="entry name" value="CooT"/>
</dbReference>
<gene>
    <name evidence="1" type="ORF">H8E19_15830</name>
</gene>
<name>A0A8J6N3F1_9DELT</name>
<dbReference type="Pfam" id="PF10133">
    <property type="entry name" value="CooT"/>
    <property type="match status" value="1"/>
</dbReference>
<organism evidence="1 2">
    <name type="scientific">Candidatus Desulfacyla euxinica</name>
    <dbReference type="NCBI Taxonomy" id="2841693"/>
    <lineage>
        <taxon>Bacteria</taxon>
        <taxon>Deltaproteobacteria</taxon>
        <taxon>Candidatus Desulfacyla</taxon>
    </lineage>
</organism>
<dbReference type="EMBL" id="JACNJD010000322">
    <property type="protein sequence ID" value="MBC8178874.1"/>
    <property type="molecule type" value="Genomic_DNA"/>
</dbReference>
<dbReference type="Proteomes" id="UP000650524">
    <property type="component" value="Unassembled WGS sequence"/>
</dbReference>